<accession>A0A485BXY1</accession>
<evidence type="ECO:0000313" key="2">
    <source>
        <dbReference type="Proteomes" id="UP000401081"/>
    </source>
</evidence>
<keyword evidence="2" id="KW-1185">Reference proteome</keyword>
<dbReference type="Proteomes" id="UP000401081">
    <property type="component" value="Unassembled WGS sequence"/>
</dbReference>
<sequence>MTRASLEIHNKPQHFFLRNINVMQESTRGAALQINFDLRQDVRGKFMARNDTLLSMANVTAVNEKGQSSVDIDHVDQRVVNVERVEFHATATLSAINHSILGLHSGISPT</sequence>
<evidence type="ECO:0000313" key="1">
    <source>
        <dbReference type="EMBL" id="VFS76592.1"/>
    </source>
</evidence>
<organism evidence="1 2">
    <name type="scientific">Kluyvera cryocrescens</name>
    <name type="common">Kluyvera citrophila</name>
    <dbReference type="NCBI Taxonomy" id="580"/>
    <lineage>
        <taxon>Bacteria</taxon>
        <taxon>Pseudomonadati</taxon>
        <taxon>Pseudomonadota</taxon>
        <taxon>Gammaproteobacteria</taxon>
        <taxon>Enterobacterales</taxon>
        <taxon>Enterobacteriaceae</taxon>
        <taxon>Kluyvera</taxon>
    </lineage>
</organism>
<dbReference type="AlphaFoldDB" id="A0A485BXY1"/>
<name>A0A485BXY1_KLUCR</name>
<protein>
    <submittedName>
        <fullName evidence="1">Putative colanic acid biosynthesis protein</fullName>
    </submittedName>
</protein>
<gene>
    <name evidence="1" type="ORF">NCTC12993_05442</name>
</gene>
<dbReference type="EMBL" id="CAADJD010000023">
    <property type="protein sequence ID" value="VFS76592.1"/>
    <property type="molecule type" value="Genomic_DNA"/>
</dbReference>
<reference evidence="1 2" key="1">
    <citation type="submission" date="2019-03" db="EMBL/GenBank/DDBJ databases">
        <authorList>
            <consortium name="Pathogen Informatics"/>
        </authorList>
    </citation>
    <scope>NUCLEOTIDE SEQUENCE [LARGE SCALE GENOMIC DNA]</scope>
    <source>
        <strain evidence="1 2">NCTC12993</strain>
    </source>
</reference>
<proteinExistence type="predicted"/>